<dbReference type="PANTHER" id="PTHR30126:SF40">
    <property type="entry name" value="HTH-TYPE TRANSCRIPTIONAL REGULATOR GLTR"/>
    <property type="match status" value="1"/>
</dbReference>
<dbReference type="InterPro" id="IPR005119">
    <property type="entry name" value="LysR_subst-bd"/>
</dbReference>
<dbReference type="Gene3D" id="3.40.190.290">
    <property type="match status" value="1"/>
</dbReference>
<dbReference type="Pfam" id="PF03466">
    <property type="entry name" value="LysR_substrate"/>
    <property type="match status" value="1"/>
</dbReference>
<dbReference type="InterPro" id="IPR047788">
    <property type="entry name" value="LysR-like_Sec_metab"/>
</dbReference>
<dbReference type="Gene3D" id="1.10.10.10">
    <property type="entry name" value="Winged helix-like DNA-binding domain superfamily/Winged helix DNA-binding domain"/>
    <property type="match status" value="1"/>
</dbReference>
<keyword evidence="4" id="KW-0804">Transcription</keyword>
<dbReference type="InterPro" id="IPR000847">
    <property type="entry name" value="LysR_HTH_N"/>
</dbReference>
<dbReference type="Proteomes" id="UP000641741">
    <property type="component" value="Unassembled WGS sequence"/>
</dbReference>
<reference evidence="6 7" key="1">
    <citation type="submission" date="2020-08" db="EMBL/GenBank/DDBJ databases">
        <title>Genome public.</title>
        <authorList>
            <person name="Liu C."/>
            <person name="Sun Q."/>
        </authorList>
    </citation>
    <scope>NUCLEOTIDE SEQUENCE [LARGE SCALE GENOMIC DNA]</scope>
    <source>
        <strain evidence="6 7">M2</strain>
    </source>
</reference>
<dbReference type="SUPFAM" id="SSF46785">
    <property type="entry name" value="Winged helix' DNA-binding domain"/>
    <property type="match status" value="1"/>
</dbReference>
<dbReference type="InterPro" id="IPR036388">
    <property type="entry name" value="WH-like_DNA-bd_sf"/>
</dbReference>
<keyword evidence="2" id="KW-0805">Transcription regulation</keyword>
<sequence>MDIRQLEAFVYTAKYQSFSLAAQKLYLSQPTVSSHICNLEKELHTQLLQRTTKALSMTPAGRRLYSYAAEILDLRHKAILELTSQQEATLHIGVSSVPSLHLLPELLAAYHAQAPEVRFRTSCSDSLDVIRRVSEGGCDIGLADTKTAAPGCGFLPVTSDELVLAAPNTPHFREYQQQKEPLRALLREPFLLREDNSGTKQETLYFLRNMGLSLDELNVIAVMDDAASLIRCITLGMGVSILSRATVQNDAQSGRLLLFPLGQSAFLRRLYIVYPSARRMSEQTRRFLDFMKEYYQTGQRQA</sequence>
<organism evidence="6 7">
    <name type="scientific">Agathobaculum hominis</name>
    <dbReference type="NCBI Taxonomy" id="2763014"/>
    <lineage>
        <taxon>Bacteria</taxon>
        <taxon>Bacillati</taxon>
        <taxon>Bacillota</taxon>
        <taxon>Clostridia</taxon>
        <taxon>Eubacteriales</taxon>
        <taxon>Butyricicoccaceae</taxon>
        <taxon>Agathobaculum</taxon>
    </lineage>
</organism>
<dbReference type="PRINTS" id="PR00039">
    <property type="entry name" value="HTHLYSR"/>
</dbReference>
<comment type="similarity">
    <text evidence="1">Belongs to the LysR transcriptional regulatory family.</text>
</comment>
<protein>
    <submittedName>
        <fullName evidence="6">LysR family transcriptional regulator</fullName>
    </submittedName>
</protein>
<accession>A0ABR7GMT9</accession>
<dbReference type="RefSeq" id="WP_186969851.1">
    <property type="nucleotide sequence ID" value="NZ_JACOPK010000005.1"/>
</dbReference>
<feature type="domain" description="HTH lysR-type" evidence="5">
    <location>
        <begin position="1"/>
        <end position="58"/>
    </location>
</feature>
<evidence type="ECO:0000313" key="6">
    <source>
        <dbReference type="EMBL" id="MBC5695621.1"/>
    </source>
</evidence>
<dbReference type="Pfam" id="PF00126">
    <property type="entry name" value="HTH_1"/>
    <property type="match status" value="1"/>
</dbReference>
<evidence type="ECO:0000256" key="1">
    <source>
        <dbReference type="ARBA" id="ARBA00009437"/>
    </source>
</evidence>
<dbReference type="NCBIfam" id="NF040786">
    <property type="entry name" value="LysR_Sec_metab"/>
    <property type="match status" value="1"/>
</dbReference>
<gene>
    <name evidence="6" type="ORF">H8S02_06650</name>
</gene>
<comment type="caution">
    <text evidence="6">The sequence shown here is derived from an EMBL/GenBank/DDBJ whole genome shotgun (WGS) entry which is preliminary data.</text>
</comment>
<evidence type="ECO:0000256" key="3">
    <source>
        <dbReference type="ARBA" id="ARBA00023125"/>
    </source>
</evidence>
<keyword evidence="3" id="KW-0238">DNA-binding</keyword>
<dbReference type="SUPFAM" id="SSF53850">
    <property type="entry name" value="Periplasmic binding protein-like II"/>
    <property type="match status" value="1"/>
</dbReference>
<evidence type="ECO:0000256" key="4">
    <source>
        <dbReference type="ARBA" id="ARBA00023163"/>
    </source>
</evidence>
<proteinExistence type="inferred from homology"/>
<dbReference type="PANTHER" id="PTHR30126">
    <property type="entry name" value="HTH-TYPE TRANSCRIPTIONAL REGULATOR"/>
    <property type="match status" value="1"/>
</dbReference>
<evidence type="ECO:0000256" key="2">
    <source>
        <dbReference type="ARBA" id="ARBA00023015"/>
    </source>
</evidence>
<name>A0ABR7GMT9_9FIRM</name>
<keyword evidence="7" id="KW-1185">Reference proteome</keyword>
<dbReference type="EMBL" id="JACOPK010000005">
    <property type="protein sequence ID" value="MBC5695621.1"/>
    <property type="molecule type" value="Genomic_DNA"/>
</dbReference>
<evidence type="ECO:0000259" key="5">
    <source>
        <dbReference type="PROSITE" id="PS50931"/>
    </source>
</evidence>
<dbReference type="PROSITE" id="PS50931">
    <property type="entry name" value="HTH_LYSR"/>
    <property type="match status" value="1"/>
</dbReference>
<evidence type="ECO:0000313" key="7">
    <source>
        <dbReference type="Proteomes" id="UP000641741"/>
    </source>
</evidence>
<dbReference type="InterPro" id="IPR036390">
    <property type="entry name" value="WH_DNA-bd_sf"/>
</dbReference>